<accession>Q1GTK4</accession>
<dbReference type="eggNOG" id="ENOG5031C84">
    <property type="taxonomic scope" value="Bacteria"/>
</dbReference>
<dbReference type="HOGENOM" id="CLU_1155796_0_0_5"/>
<evidence type="ECO:0000313" key="2">
    <source>
        <dbReference type="EMBL" id="ABF53018.1"/>
    </source>
</evidence>
<dbReference type="STRING" id="317655.Sala_1304"/>
<dbReference type="OrthoDB" id="7448298at2"/>
<dbReference type="EMBL" id="CP000356">
    <property type="protein sequence ID" value="ABF53018.1"/>
    <property type="molecule type" value="Genomic_DNA"/>
</dbReference>
<dbReference type="Proteomes" id="UP000006578">
    <property type="component" value="Chromosome"/>
</dbReference>
<name>Q1GTK4_SPHAL</name>
<dbReference type="KEGG" id="sal:Sala_1304"/>
<feature type="chain" id="PRO_5004189784" evidence="1">
    <location>
        <begin position="25"/>
        <end position="234"/>
    </location>
</feature>
<dbReference type="AlphaFoldDB" id="Q1GTK4"/>
<evidence type="ECO:0000256" key="1">
    <source>
        <dbReference type="SAM" id="SignalP"/>
    </source>
</evidence>
<proteinExistence type="predicted"/>
<sequence>MKRQSAILCTVMSVYSLGSQMAYAQATGTYVGPSPAQIPDRAGISKEDRARIAMYRYAECVVDKSRARVEKYLETFPGSKTARDSADRLAVDACLSTGHMRFSETVFRSGVYDVFYRKQFQKDGPVDFSAVLPIDYSTGGEVQPDAVVQPHVSLRRISECAVRKAPQESRELILSMVASNAEASALDKIVPSVGSCVAEGNQLVFSRSALRGVIGEVLYRLSVAASQPTIAAKD</sequence>
<evidence type="ECO:0000313" key="3">
    <source>
        <dbReference type="Proteomes" id="UP000006578"/>
    </source>
</evidence>
<gene>
    <name evidence="2" type="ordered locus">Sala_1304</name>
</gene>
<organism evidence="2 3">
    <name type="scientific">Sphingopyxis alaskensis (strain DSM 13593 / LMG 18877 / RB2256)</name>
    <name type="common">Sphingomonas alaskensis</name>
    <dbReference type="NCBI Taxonomy" id="317655"/>
    <lineage>
        <taxon>Bacteria</taxon>
        <taxon>Pseudomonadati</taxon>
        <taxon>Pseudomonadota</taxon>
        <taxon>Alphaproteobacteria</taxon>
        <taxon>Sphingomonadales</taxon>
        <taxon>Sphingomonadaceae</taxon>
        <taxon>Sphingopyxis</taxon>
    </lineage>
</organism>
<keyword evidence="3" id="KW-1185">Reference proteome</keyword>
<protein>
    <submittedName>
        <fullName evidence="2">Uncharacterized protein</fullName>
    </submittedName>
</protein>
<reference evidence="2 3" key="1">
    <citation type="journal article" date="2009" name="Proc. Natl. Acad. Sci. U.S.A.">
        <title>The genomic basis of trophic strategy in marine bacteria.</title>
        <authorList>
            <person name="Lauro F.M."/>
            <person name="McDougald D."/>
            <person name="Thomas T."/>
            <person name="Williams T.J."/>
            <person name="Egan S."/>
            <person name="Rice S."/>
            <person name="DeMaere M.Z."/>
            <person name="Ting L."/>
            <person name="Ertan H."/>
            <person name="Johnson J."/>
            <person name="Ferriera S."/>
            <person name="Lapidus A."/>
            <person name="Anderson I."/>
            <person name="Kyrpides N."/>
            <person name="Munk A.C."/>
            <person name="Detter C."/>
            <person name="Han C.S."/>
            <person name="Brown M.V."/>
            <person name="Robb F.T."/>
            <person name="Kjelleberg S."/>
            <person name="Cavicchioli R."/>
        </authorList>
    </citation>
    <scope>NUCLEOTIDE SEQUENCE [LARGE SCALE GENOMIC DNA]</scope>
    <source>
        <strain evidence="3">DSM 13593 / LMG 18877 / RB2256</strain>
    </source>
</reference>
<keyword evidence="1" id="KW-0732">Signal</keyword>
<dbReference type="RefSeq" id="WP_011541600.1">
    <property type="nucleotide sequence ID" value="NC_008048.1"/>
</dbReference>
<feature type="signal peptide" evidence="1">
    <location>
        <begin position="1"/>
        <end position="24"/>
    </location>
</feature>